<evidence type="ECO:0000313" key="1">
    <source>
        <dbReference type="EMBL" id="SDG92054.1"/>
    </source>
</evidence>
<accession>A0A1G7Y6K5</accession>
<dbReference type="AlphaFoldDB" id="A0A1G7Y6K5"/>
<dbReference type="EMBL" id="FNCS01000012">
    <property type="protein sequence ID" value="SDG92054.1"/>
    <property type="molecule type" value="Genomic_DNA"/>
</dbReference>
<dbReference type="Proteomes" id="UP000199495">
    <property type="component" value="Unassembled WGS sequence"/>
</dbReference>
<dbReference type="STRING" id="440168.SAMN04487974_11285"/>
<evidence type="ECO:0000313" key="2">
    <source>
        <dbReference type="Proteomes" id="UP000199495"/>
    </source>
</evidence>
<dbReference type="RefSeq" id="WP_090597679.1">
    <property type="nucleotide sequence ID" value="NZ_FNCS01000012.1"/>
</dbReference>
<keyword evidence="2" id="KW-1185">Reference proteome</keyword>
<reference evidence="1 2" key="1">
    <citation type="submission" date="2016-10" db="EMBL/GenBank/DDBJ databases">
        <authorList>
            <person name="de Groot N.N."/>
        </authorList>
    </citation>
    <scope>NUCLEOTIDE SEQUENCE [LARGE SCALE GENOMIC DNA]</scope>
    <source>
        <strain evidence="1 2">CGMCC 1.10267</strain>
    </source>
</reference>
<organism evidence="1 2">
    <name type="scientific">Pelagibacterium luteolum</name>
    <dbReference type="NCBI Taxonomy" id="440168"/>
    <lineage>
        <taxon>Bacteria</taxon>
        <taxon>Pseudomonadati</taxon>
        <taxon>Pseudomonadota</taxon>
        <taxon>Alphaproteobacteria</taxon>
        <taxon>Hyphomicrobiales</taxon>
        <taxon>Devosiaceae</taxon>
        <taxon>Pelagibacterium</taxon>
    </lineage>
</organism>
<sequence length="72" mass="8025">MTKADDAPQTNDERIAWVLAHPRMSPWLKAALEGARKCHPVEVQNDLEILNLLLRAYVAEGLGANVRNSNMT</sequence>
<name>A0A1G7Y6K5_9HYPH</name>
<protein>
    <submittedName>
        <fullName evidence="1">Uncharacterized protein</fullName>
    </submittedName>
</protein>
<proteinExistence type="predicted"/>
<dbReference type="OrthoDB" id="7576771at2"/>
<gene>
    <name evidence="1" type="ORF">SAMN04487974_11285</name>
</gene>